<keyword evidence="9 11" id="KW-0443">Lipid metabolism</keyword>
<dbReference type="GO" id="GO:0016020">
    <property type="term" value="C:membrane"/>
    <property type="evidence" value="ECO:0007669"/>
    <property type="project" value="GOC"/>
</dbReference>
<evidence type="ECO:0000256" key="8">
    <source>
        <dbReference type="ARBA" id="ARBA00022679"/>
    </source>
</evidence>
<evidence type="ECO:0000256" key="9">
    <source>
        <dbReference type="ARBA" id="ARBA00023098"/>
    </source>
</evidence>
<comment type="similarity">
    <text evidence="2 11">Belongs to the LpxB family.</text>
</comment>
<dbReference type="PANTHER" id="PTHR30372">
    <property type="entry name" value="LIPID-A-DISACCHARIDE SYNTHASE"/>
    <property type="match status" value="1"/>
</dbReference>
<keyword evidence="13" id="KW-1185">Reference proteome</keyword>
<evidence type="ECO:0000256" key="5">
    <source>
        <dbReference type="ARBA" id="ARBA00022516"/>
    </source>
</evidence>
<dbReference type="Proteomes" id="UP000198611">
    <property type="component" value="Unassembled WGS sequence"/>
</dbReference>
<dbReference type="SUPFAM" id="SSF53756">
    <property type="entry name" value="UDP-Glycosyltransferase/glycogen phosphorylase"/>
    <property type="match status" value="1"/>
</dbReference>
<evidence type="ECO:0000256" key="2">
    <source>
        <dbReference type="ARBA" id="ARBA00007868"/>
    </source>
</evidence>
<dbReference type="Gene3D" id="3.40.50.2000">
    <property type="entry name" value="Glycogen Phosphorylase B"/>
    <property type="match status" value="1"/>
</dbReference>
<dbReference type="GO" id="GO:0008915">
    <property type="term" value="F:lipid-A-disaccharide synthase activity"/>
    <property type="evidence" value="ECO:0007669"/>
    <property type="project" value="UniProtKB-UniRule"/>
</dbReference>
<dbReference type="GO" id="GO:0005543">
    <property type="term" value="F:phospholipid binding"/>
    <property type="evidence" value="ECO:0007669"/>
    <property type="project" value="TreeGrafter"/>
</dbReference>
<dbReference type="EMBL" id="FOMJ01000001">
    <property type="protein sequence ID" value="SFD06880.1"/>
    <property type="molecule type" value="Genomic_DNA"/>
</dbReference>
<dbReference type="OrthoDB" id="9801642at2"/>
<evidence type="ECO:0000256" key="7">
    <source>
        <dbReference type="ARBA" id="ARBA00022676"/>
    </source>
</evidence>
<evidence type="ECO:0000256" key="6">
    <source>
        <dbReference type="ARBA" id="ARBA00022556"/>
    </source>
</evidence>
<comment type="function">
    <text evidence="1 11">Condensation of UDP-2,3-diacylglucosamine and 2,3-diacylglucosamine-1-phosphate to form lipid A disaccharide, a precursor of lipid A, a phosphorylated glycolipid that anchors the lipopolysaccharide to the outer membrane of the cell.</text>
</comment>
<dbReference type="GO" id="GO:0009245">
    <property type="term" value="P:lipid A biosynthetic process"/>
    <property type="evidence" value="ECO:0007669"/>
    <property type="project" value="UniProtKB-UniRule"/>
</dbReference>
<dbReference type="PANTHER" id="PTHR30372:SF4">
    <property type="entry name" value="LIPID-A-DISACCHARIDE SYNTHASE, MITOCHONDRIAL-RELATED"/>
    <property type="match status" value="1"/>
</dbReference>
<keyword evidence="5 11" id="KW-0444">Lipid biosynthesis</keyword>
<accession>A0A1I1PLK9</accession>
<evidence type="ECO:0000256" key="10">
    <source>
        <dbReference type="ARBA" id="ARBA00048975"/>
    </source>
</evidence>
<dbReference type="HAMAP" id="MF_00392">
    <property type="entry name" value="LpxB"/>
    <property type="match status" value="1"/>
</dbReference>
<reference evidence="12 13" key="1">
    <citation type="submission" date="2016-10" db="EMBL/GenBank/DDBJ databases">
        <authorList>
            <person name="de Groot N.N."/>
        </authorList>
    </citation>
    <scope>NUCLEOTIDE SEQUENCE [LARGE SCALE GENOMIC DNA]</scope>
    <source>
        <strain evidence="12 13">HL3</strain>
    </source>
</reference>
<dbReference type="RefSeq" id="WP_093427325.1">
    <property type="nucleotide sequence ID" value="NZ_FOMJ01000001.1"/>
</dbReference>
<evidence type="ECO:0000313" key="12">
    <source>
        <dbReference type="EMBL" id="SFD06880.1"/>
    </source>
</evidence>
<dbReference type="UniPathway" id="UPA00973"/>
<comment type="catalytic activity">
    <reaction evidence="10 11">
        <text>a lipid X + a UDP-2-N,3-O-bis[(3R)-3-hydroxyacyl]-alpha-D-glucosamine = a lipid A disaccharide + UDP + H(+)</text>
        <dbReference type="Rhea" id="RHEA:67828"/>
        <dbReference type="ChEBI" id="CHEBI:15378"/>
        <dbReference type="ChEBI" id="CHEBI:58223"/>
        <dbReference type="ChEBI" id="CHEBI:137748"/>
        <dbReference type="ChEBI" id="CHEBI:176338"/>
        <dbReference type="ChEBI" id="CHEBI:176343"/>
        <dbReference type="EC" id="2.4.1.182"/>
    </reaction>
</comment>
<dbReference type="AlphaFoldDB" id="A0A1I1PLK9"/>
<protein>
    <recommendedName>
        <fullName evidence="4 11">Lipid-A-disaccharide synthase</fullName>
        <ecNumber evidence="3 11">2.4.1.182</ecNumber>
    </recommendedName>
</protein>
<evidence type="ECO:0000313" key="13">
    <source>
        <dbReference type="Proteomes" id="UP000198611"/>
    </source>
</evidence>
<proteinExistence type="inferred from homology"/>
<gene>
    <name evidence="11" type="primary">lpxB</name>
    <name evidence="12" type="ORF">SAMN05660831_00694</name>
</gene>
<organism evidence="12 13">
    <name type="scientific">Thiohalospira halophila DSM 15071</name>
    <dbReference type="NCBI Taxonomy" id="1123397"/>
    <lineage>
        <taxon>Bacteria</taxon>
        <taxon>Pseudomonadati</taxon>
        <taxon>Pseudomonadota</taxon>
        <taxon>Gammaproteobacteria</taxon>
        <taxon>Thiohalospirales</taxon>
        <taxon>Thiohalospiraceae</taxon>
        <taxon>Thiohalospira</taxon>
    </lineage>
</organism>
<dbReference type="NCBIfam" id="TIGR00215">
    <property type="entry name" value="lpxB"/>
    <property type="match status" value="1"/>
</dbReference>
<dbReference type="STRING" id="1123397.SAMN05660831_00694"/>
<sequence>MSQQEPTIMVVAGETSGDAHTAEVVRAIQERRPGASFFGVGGERLRAAGVDLQVHADELSVMGIVEVLRHYPRLRGILKRLQGLLAERRPDLLIVTDLPDFNLRLAATAQALGIPVLYYVSPQVWAWRSKRVKVIRERVDAMAVLFPFEVPIYEAAGVPVRFVGHPLVRDTPTDRDPVAARHALGLPESGPVVGLLPGSRRSEIAQLMPPLADAAARLRQSHPDVAFVVPVAPSMDREAITGPLAEAGVEATLVDSSAFHDVIAASDAVASASGTATLEVALMETPLVVTYKVAPLTYAILRRLVKLDHVSLVNIVAERGVVKEFIQGEATGANLAGELERLLDDGEYAEGIRRDLAGLRARLGEGDAASGVADWALELVDAG</sequence>
<evidence type="ECO:0000256" key="1">
    <source>
        <dbReference type="ARBA" id="ARBA00002056"/>
    </source>
</evidence>
<dbReference type="InterPro" id="IPR003835">
    <property type="entry name" value="Glyco_trans_19"/>
</dbReference>
<dbReference type="Pfam" id="PF02684">
    <property type="entry name" value="LpxB"/>
    <property type="match status" value="1"/>
</dbReference>
<keyword evidence="8 11" id="KW-0808">Transferase</keyword>
<evidence type="ECO:0000256" key="11">
    <source>
        <dbReference type="HAMAP-Rule" id="MF_00392"/>
    </source>
</evidence>
<evidence type="ECO:0000256" key="4">
    <source>
        <dbReference type="ARBA" id="ARBA00020902"/>
    </source>
</evidence>
<dbReference type="EC" id="2.4.1.182" evidence="3 11"/>
<evidence type="ECO:0000256" key="3">
    <source>
        <dbReference type="ARBA" id="ARBA00012687"/>
    </source>
</evidence>
<keyword evidence="7 11" id="KW-0328">Glycosyltransferase</keyword>
<keyword evidence="6 11" id="KW-0441">Lipid A biosynthesis</keyword>
<name>A0A1I1PLK9_9GAMM</name>
<comment type="pathway">
    <text evidence="11">Bacterial outer membrane biogenesis; LPS lipid A biosynthesis.</text>
</comment>